<dbReference type="GO" id="GO:0005886">
    <property type="term" value="C:plasma membrane"/>
    <property type="evidence" value="ECO:0007669"/>
    <property type="project" value="TreeGrafter"/>
</dbReference>
<dbReference type="PROSITE" id="PS00211">
    <property type="entry name" value="ABC_TRANSPORTER_1"/>
    <property type="match status" value="1"/>
</dbReference>
<dbReference type="GO" id="GO:0022857">
    <property type="term" value="F:transmembrane transporter activity"/>
    <property type="evidence" value="ECO:0007669"/>
    <property type="project" value="TreeGrafter"/>
</dbReference>
<dbReference type="GO" id="GO:0098796">
    <property type="term" value="C:membrane protein complex"/>
    <property type="evidence" value="ECO:0007669"/>
    <property type="project" value="UniProtKB-ARBA"/>
</dbReference>
<dbReference type="SUPFAM" id="SSF52540">
    <property type="entry name" value="P-loop containing nucleoside triphosphate hydrolases"/>
    <property type="match status" value="1"/>
</dbReference>
<dbReference type="InterPro" id="IPR015854">
    <property type="entry name" value="ABC_transpr_LolD-like"/>
</dbReference>
<dbReference type="AlphaFoldDB" id="A0A4V2QGM5"/>
<dbReference type="FunFam" id="3.40.50.300:FF:000032">
    <property type="entry name" value="Export ABC transporter ATP-binding protein"/>
    <property type="match status" value="1"/>
</dbReference>
<dbReference type="Pfam" id="PF00005">
    <property type="entry name" value="ABC_tran"/>
    <property type="match status" value="1"/>
</dbReference>
<dbReference type="InterPro" id="IPR027417">
    <property type="entry name" value="P-loop_NTPase"/>
</dbReference>
<accession>A0A4V2QGM5</accession>
<name>A0A4V2QGM5_HYDET</name>
<dbReference type="RefSeq" id="WP_132012581.1">
    <property type="nucleotide sequence ID" value="NZ_SLUN01000002.1"/>
</dbReference>
<keyword evidence="2" id="KW-0547">Nucleotide-binding</keyword>
<reference evidence="5 6" key="1">
    <citation type="submission" date="2019-03" db="EMBL/GenBank/DDBJ databases">
        <title>Genomic Encyclopedia of Type Strains, Phase IV (KMG-IV): sequencing the most valuable type-strain genomes for metagenomic binning, comparative biology and taxonomic classification.</title>
        <authorList>
            <person name="Goeker M."/>
        </authorList>
    </citation>
    <scope>NUCLEOTIDE SEQUENCE [LARGE SCALE GENOMIC DNA]</scope>
    <source>
        <strain evidence="5 6">LX-B</strain>
    </source>
</reference>
<gene>
    <name evidence="5" type="ORF">EDC14_1002156</name>
</gene>
<keyword evidence="6" id="KW-1185">Reference proteome</keyword>
<evidence type="ECO:0000259" key="4">
    <source>
        <dbReference type="PROSITE" id="PS50893"/>
    </source>
</evidence>
<dbReference type="OrthoDB" id="9802264at2"/>
<dbReference type="Gene3D" id="3.40.50.300">
    <property type="entry name" value="P-loop containing nucleotide triphosphate hydrolases"/>
    <property type="match status" value="1"/>
</dbReference>
<keyword evidence="3 5" id="KW-0067">ATP-binding</keyword>
<comment type="caution">
    <text evidence="5">The sequence shown here is derived from an EMBL/GenBank/DDBJ whole genome shotgun (WGS) entry which is preliminary data.</text>
</comment>
<dbReference type="PANTHER" id="PTHR24220">
    <property type="entry name" value="IMPORT ATP-BINDING PROTEIN"/>
    <property type="match status" value="1"/>
</dbReference>
<evidence type="ECO:0000256" key="3">
    <source>
        <dbReference type="ARBA" id="ARBA00022840"/>
    </source>
</evidence>
<dbReference type="SMART" id="SM00382">
    <property type="entry name" value="AAA"/>
    <property type="match status" value="1"/>
</dbReference>
<dbReference type="InterPro" id="IPR003593">
    <property type="entry name" value="AAA+_ATPase"/>
</dbReference>
<dbReference type="GO" id="GO:0016887">
    <property type="term" value="F:ATP hydrolysis activity"/>
    <property type="evidence" value="ECO:0007669"/>
    <property type="project" value="InterPro"/>
</dbReference>
<feature type="domain" description="ABC transporter" evidence="4">
    <location>
        <begin position="4"/>
        <end position="228"/>
    </location>
</feature>
<dbReference type="EMBL" id="SLUN01000002">
    <property type="protein sequence ID" value="TCL76397.1"/>
    <property type="molecule type" value="Genomic_DNA"/>
</dbReference>
<evidence type="ECO:0000256" key="1">
    <source>
        <dbReference type="ARBA" id="ARBA00022448"/>
    </source>
</evidence>
<dbReference type="GO" id="GO:0005524">
    <property type="term" value="F:ATP binding"/>
    <property type="evidence" value="ECO:0007669"/>
    <property type="project" value="UniProtKB-KW"/>
</dbReference>
<dbReference type="Proteomes" id="UP000295008">
    <property type="component" value="Unassembled WGS sequence"/>
</dbReference>
<keyword evidence="1" id="KW-0813">Transport</keyword>
<protein>
    <submittedName>
        <fullName evidence="5">Putative ABC transport system ATP-binding protein</fullName>
    </submittedName>
</protein>
<proteinExistence type="predicted"/>
<dbReference type="InterPro" id="IPR003439">
    <property type="entry name" value="ABC_transporter-like_ATP-bd"/>
</dbReference>
<evidence type="ECO:0000313" key="6">
    <source>
        <dbReference type="Proteomes" id="UP000295008"/>
    </source>
</evidence>
<dbReference type="InterPro" id="IPR017871">
    <property type="entry name" value="ABC_transporter-like_CS"/>
</dbReference>
<dbReference type="PANTHER" id="PTHR24220:SF86">
    <property type="entry name" value="ABC TRANSPORTER ABCH.1"/>
    <property type="match status" value="1"/>
</dbReference>
<dbReference type="PROSITE" id="PS50893">
    <property type="entry name" value="ABC_TRANSPORTER_2"/>
    <property type="match status" value="1"/>
</dbReference>
<dbReference type="CDD" id="cd03255">
    <property type="entry name" value="ABC_MJ0796_LolCDE_FtsE"/>
    <property type="match status" value="1"/>
</dbReference>
<sequence length="228" mass="25664">MSVVTAQRVVKNYNQNRMEAPALRGIDFAVDEGEFTSLAGPSGSGKTTLLNLLGCLDQATEGQLFIDNVEVATMDKIQLARLRRDKIGFIFQTYNLIPVLTAYENVELPLVLLKKYPPATIRERVFKILADVGLKGLEHRRPADLSGGQQQRVAIARALVKEPKIILADEPTANLDSENSEAILELMKELNQQRRTTFIFSTHDPLVMKYARRLVSMRDGRIVNDERR</sequence>
<organism evidence="5 6">
    <name type="scientific">Hydrogenispora ethanolica</name>
    <dbReference type="NCBI Taxonomy" id="1082276"/>
    <lineage>
        <taxon>Bacteria</taxon>
        <taxon>Bacillati</taxon>
        <taxon>Bacillota</taxon>
        <taxon>Hydrogenispora</taxon>
    </lineage>
</organism>
<dbReference type="InterPro" id="IPR017911">
    <property type="entry name" value="MacB-like_ATP-bd"/>
</dbReference>
<evidence type="ECO:0000256" key="2">
    <source>
        <dbReference type="ARBA" id="ARBA00022741"/>
    </source>
</evidence>
<evidence type="ECO:0000313" key="5">
    <source>
        <dbReference type="EMBL" id="TCL76397.1"/>
    </source>
</evidence>